<gene>
    <name evidence="2" type="ORF">KP509_39G032000</name>
</gene>
<accession>A0A8T2Q0P5</accession>
<feature type="region of interest" description="Disordered" evidence="1">
    <location>
        <begin position="95"/>
        <end position="126"/>
    </location>
</feature>
<protein>
    <submittedName>
        <fullName evidence="2">Uncharacterized protein</fullName>
    </submittedName>
</protein>
<sequence length="126" mass="14314">MQKLDNLKLDESKPASKHSSAFTSILSQLQDAGLPSFDPNVRGRSVKKRNTGNKPRNRSKSKEKQQDVSCYQYGHKGHKKPDCRYYKKELECRKQANAKGKKNERDGSSNPKDIEKANMVSNVAFE</sequence>
<feature type="compositionally biased region" description="Basic and acidic residues" evidence="1">
    <location>
        <begin position="1"/>
        <end position="14"/>
    </location>
</feature>
<evidence type="ECO:0000256" key="1">
    <source>
        <dbReference type="SAM" id="MobiDB-lite"/>
    </source>
</evidence>
<keyword evidence="3" id="KW-1185">Reference proteome</keyword>
<dbReference type="Proteomes" id="UP000825935">
    <property type="component" value="Chromosome 39"/>
</dbReference>
<dbReference type="OrthoDB" id="5836119at2759"/>
<name>A0A8T2Q0P5_CERRI</name>
<dbReference type="AlphaFoldDB" id="A0A8T2Q0P5"/>
<comment type="caution">
    <text evidence="2">The sequence shown here is derived from an EMBL/GenBank/DDBJ whole genome shotgun (WGS) entry which is preliminary data.</text>
</comment>
<feature type="compositionally biased region" description="Polar residues" evidence="1">
    <location>
        <begin position="17"/>
        <end position="30"/>
    </location>
</feature>
<reference evidence="2" key="1">
    <citation type="submission" date="2021-08" db="EMBL/GenBank/DDBJ databases">
        <title>WGS assembly of Ceratopteris richardii.</title>
        <authorList>
            <person name="Marchant D.B."/>
            <person name="Chen G."/>
            <person name="Jenkins J."/>
            <person name="Shu S."/>
            <person name="Leebens-Mack J."/>
            <person name="Grimwood J."/>
            <person name="Schmutz J."/>
            <person name="Soltis P."/>
            <person name="Soltis D."/>
            <person name="Chen Z.-H."/>
        </authorList>
    </citation>
    <scope>NUCLEOTIDE SEQUENCE</scope>
    <source>
        <strain evidence="2">Whitten #5841</strain>
        <tissue evidence="2">Leaf</tissue>
    </source>
</reference>
<feature type="compositionally biased region" description="Basic and acidic residues" evidence="1">
    <location>
        <begin position="101"/>
        <end position="116"/>
    </location>
</feature>
<organism evidence="2 3">
    <name type="scientific">Ceratopteris richardii</name>
    <name type="common">Triangle waterfern</name>
    <dbReference type="NCBI Taxonomy" id="49495"/>
    <lineage>
        <taxon>Eukaryota</taxon>
        <taxon>Viridiplantae</taxon>
        <taxon>Streptophyta</taxon>
        <taxon>Embryophyta</taxon>
        <taxon>Tracheophyta</taxon>
        <taxon>Polypodiopsida</taxon>
        <taxon>Polypodiidae</taxon>
        <taxon>Polypodiales</taxon>
        <taxon>Pteridineae</taxon>
        <taxon>Pteridaceae</taxon>
        <taxon>Parkerioideae</taxon>
        <taxon>Ceratopteris</taxon>
    </lineage>
</organism>
<dbReference type="EMBL" id="CM035444">
    <property type="protein sequence ID" value="KAH7277051.1"/>
    <property type="molecule type" value="Genomic_DNA"/>
</dbReference>
<feature type="compositionally biased region" description="Basic residues" evidence="1">
    <location>
        <begin position="44"/>
        <end position="59"/>
    </location>
</feature>
<feature type="region of interest" description="Disordered" evidence="1">
    <location>
        <begin position="1"/>
        <end position="81"/>
    </location>
</feature>
<proteinExistence type="predicted"/>
<evidence type="ECO:0000313" key="3">
    <source>
        <dbReference type="Proteomes" id="UP000825935"/>
    </source>
</evidence>
<evidence type="ECO:0000313" key="2">
    <source>
        <dbReference type="EMBL" id="KAH7277051.1"/>
    </source>
</evidence>